<proteinExistence type="predicted"/>
<feature type="compositionally biased region" description="Polar residues" evidence="1">
    <location>
        <begin position="77"/>
        <end position="92"/>
    </location>
</feature>
<feature type="chain" id="PRO_5040741349" description="Carboxypeptidase regulatory-like domain-containing protein" evidence="2">
    <location>
        <begin position="29"/>
        <end position="147"/>
    </location>
</feature>
<feature type="signal peptide" evidence="2">
    <location>
        <begin position="1"/>
        <end position="28"/>
    </location>
</feature>
<evidence type="ECO:0000256" key="2">
    <source>
        <dbReference type="SAM" id="SignalP"/>
    </source>
</evidence>
<evidence type="ECO:0000313" key="4">
    <source>
        <dbReference type="Proteomes" id="UP001155241"/>
    </source>
</evidence>
<evidence type="ECO:0000313" key="3">
    <source>
        <dbReference type="EMBL" id="MCO6045463.1"/>
    </source>
</evidence>
<comment type="caution">
    <text evidence="3">The sequence shown here is derived from an EMBL/GenBank/DDBJ whole genome shotgun (WGS) entry which is preliminary data.</text>
</comment>
<reference evidence="3" key="1">
    <citation type="submission" date="2022-06" db="EMBL/GenBank/DDBJ databases">
        <title>Aeoliella straminimaris, a novel planctomycete from sediments.</title>
        <authorList>
            <person name="Vitorino I.R."/>
            <person name="Lage O.M."/>
        </authorList>
    </citation>
    <scope>NUCLEOTIDE SEQUENCE</scope>
    <source>
        <strain evidence="3">ICT_H6.2</strain>
    </source>
</reference>
<feature type="region of interest" description="Disordered" evidence="1">
    <location>
        <begin position="69"/>
        <end position="94"/>
    </location>
</feature>
<dbReference type="EMBL" id="JAMXLR010000055">
    <property type="protein sequence ID" value="MCO6045463.1"/>
    <property type="molecule type" value="Genomic_DNA"/>
</dbReference>
<dbReference type="RefSeq" id="WP_252853575.1">
    <property type="nucleotide sequence ID" value="NZ_JAMXLR010000055.1"/>
</dbReference>
<name>A0A9X2JI95_9BACT</name>
<evidence type="ECO:0008006" key="5">
    <source>
        <dbReference type="Google" id="ProtNLM"/>
    </source>
</evidence>
<dbReference type="Proteomes" id="UP001155241">
    <property type="component" value="Unassembled WGS sequence"/>
</dbReference>
<accession>A0A9X2JI95</accession>
<sequence>MTATASTNTNRCRPRIVLAVAVAMLATAVGCGGSSTPTAHVSGKVTLDGKAIPSDAEASVMFVNDQVEGEEGKVSVPINTSDGSYDSPNTPQGDIRAYFSITRKGPPKVSERTGEEYRETINLVPAKVATGIPLTVSGDNTNQNFEL</sequence>
<protein>
    <recommendedName>
        <fullName evidence="5">Carboxypeptidase regulatory-like domain-containing protein</fullName>
    </recommendedName>
</protein>
<keyword evidence="2" id="KW-0732">Signal</keyword>
<keyword evidence="4" id="KW-1185">Reference proteome</keyword>
<gene>
    <name evidence="3" type="ORF">NG895_16250</name>
</gene>
<organism evidence="3 4">
    <name type="scientific">Aeoliella straminimaris</name>
    <dbReference type="NCBI Taxonomy" id="2954799"/>
    <lineage>
        <taxon>Bacteria</taxon>
        <taxon>Pseudomonadati</taxon>
        <taxon>Planctomycetota</taxon>
        <taxon>Planctomycetia</taxon>
        <taxon>Pirellulales</taxon>
        <taxon>Lacipirellulaceae</taxon>
        <taxon>Aeoliella</taxon>
    </lineage>
</organism>
<dbReference type="AlphaFoldDB" id="A0A9X2JI95"/>
<evidence type="ECO:0000256" key="1">
    <source>
        <dbReference type="SAM" id="MobiDB-lite"/>
    </source>
</evidence>